<dbReference type="EMBL" id="KN837262">
    <property type="protein sequence ID" value="KIJ30436.1"/>
    <property type="molecule type" value="Genomic_DNA"/>
</dbReference>
<protein>
    <recommendedName>
        <fullName evidence="6">Cerato-platanin</fullName>
    </recommendedName>
</protein>
<evidence type="ECO:0000313" key="5">
    <source>
        <dbReference type="Proteomes" id="UP000054279"/>
    </source>
</evidence>
<keyword evidence="5" id="KW-1185">Reference proteome</keyword>
<dbReference type="InterPro" id="IPR010829">
    <property type="entry name" value="Cerato-platanin"/>
</dbReference>
<evidence type="ECO:0000256" key="3">
    <source>
        <dbReference type="ARBA" id="ARBA00022525"/>
    </source>
</evidence>
<evidence type="ECO:0000256" key="2">
    <source>
        <dbReference type="ARBA" id="ARBA00010421"/>
    </source>
</evidence>
<comment type="subcellular location">
    <subcellularLocation>
        <location evidence="1">Secreted</location>
    </subcellularLocation>
</comment>
<dbReference type="SUPFAM" id="SSF50685">
    <property type="entry name" value="Barwin-like endoglucanases"/>
    <property type="match status" value="1"/>
</dbReference>
<comment type="similarity">
    <text evidence="2">Belongs to the cerato-platanin family.</text>
</comment>
<dbReference type="InterPro" id="IPR036908">
    <property type="entry name" value="RlpA-like_sf"/>
</dbReference>
<sequence length="148" mass="15346">MCLVASLRHTFAGFLRQRALAANITAAFTTTASYDPVYDNVNGDLHTVACSDAPNGLLTKGFTTFESLPNFAHIGGAPAVGGWNSASCGTCWALTFNGKTINVLAIDHSDPGFNIALSALNELTNKQAVALGRVTVDAKQAAASQCGL</sequence>
<dbReference type="Gene3D" id="2.40.40.10">
    <property type="entry name" value="RlpA-like domain"/>
    <property type="match status" value="1"/>
</dbReference>
<dbReference type="CDD" id="cd22778">
    <property type="entry name" value="DPBB_CEPL-like"/>
    <property type="match status" value="1"/>
</dbReference>
<reference evidence="4 5" key="1">
    <citation type="submission" date="2014-06" db="EMBL/GenBank/DDBJ databases">
        <title>Evolutionary Origins and Diversification of the Mycorrhizal Mutualists.</title>
        <authorList>
            <consortium name="DOE Joint Genome Institute"/>
            <consortium name="Mycorrhizal Genomics Consortium"/>
            <person name="Kohler A."/>
            <person name="Kuo A."/>
            <person name="Nagy L.G."/>
            <person name="Floudas D."/>
            <person name="Copeland A."/>
            <person name="Barry K.W."/>
            <person name="Cichocki N."/>
            <person name="Veneault-Fourrey C."/>
            <person name="LaButti K."/>
            <person name="Lindquist E.A."/>
            <person name="Lipzen A."/>
            <person name="Lundell T."/>
            <person name="Morin E."/>
            <person name="Murat C."/>
            <person name="Riley R."/>
            <person name="Ohm R."/>
            <person name="Sun H."/>
            <person name="Tunlid A."/>
            <person name="Henrissat B."/>
            <person name="Grigoriev I.V."/>
            <person name="Hibbett D.S."/>
            <person name="Martin F."/>
        </authorList>
    </citation>
    <scope>NUCLEOTIDE SEQUENCE [LARGE SCALE GENOMIC DNA]</scope>
    <source>
        <strain evidence="4 5">SS14</strain>
    </source>
</reference>
<dbReference type="HOGENOM" id="CLU_111635_0_0_1"/>
<proteinExistence type="inferred from homology"/>
<keyword evidence="3" id="KW-0964">Secreted</keyword>
<evidence type="ECO:0000313" key="4">
    <source>
        <dbReference type="EMBL" id="KIJ30436.1"/>
    </source>
</evidence>
<dbReference type="Pfam" id="PF07249">
    <property type="entry name" value="Cerato-platanin"/>
    <property type="match status" value="1"/>
</dbReference>
<gene>
    <name evidence="4" type="ORF">M422DRAFT_61724</name>
</gene>
<evidence type="ECO:0008006" key="6">
    <source>
        <dbReference type="Google" id="ProtNLM"/>
    </source>
</evidence>
<evidence type="ECO:0000256" key="1">
    <source>
        <dbReference type="ARBA" id="ARBA00004613"/>
    </source>
</evidence>
<dbReference type="OrthoDB" id="4898945at2759"/>
<dbReference type="AlphaFoldDB" id="A0A0C9UYI0"/>
<organism evidence="4 5">
    <name type="scientific">Sphaerobolus stellatus (strain SS14)</name>
    <dbReference type="NCBI Taxonomy" id="990650"/>
    <lineage>
        <taxon>Eukaryota</taxon>
        <taxon>Fungi</taxon>
        <taxon>Dikarya</taxon>
        <taxon>Basidiomycota</taxon>
        <taxon>Agaricomycotina</taxon>
        <taxon>Agaricomycetes</taxon>
        <taxon>Phallomycetidae</taxon>
        <taxon>Geastrales</taxon>
        <taxon>Sphaerobolaceae</taxon>
        <taxon>Sphaerobolus</taxon>
    </lineage>
</organism>
<dbReference type="GO" id="GO:0005576">
    <property type="term" value="C:extracellular region"/>
    <property type="evidence" value="ECO:0007669"/>
    <property type="project" value="UniProtKB-SubCell"/>
</dbReference>
<name>A0A0C9UYI0_SPHS4</name>
<dbReference type="Proteomes" id="UP000054279">
    <property type="component" value="Unassembled WGS sequence"/>
</dbReference>
<accession>A0A0C9UYI0</accession>